<feature type="region of interest" description="Disordered" evidence="1">
    <location>
        <begin position="1"/>
        <end position="21"/>
    </location>
</feature>
<evidence type="ECO:0000313" key="3">
    <source>
        <dbReference type="EMBL" id="TNU76262.1"/>
    </source>
</evidence>
<keyword evidence="2" id="KW-1133">Transmembrane helix</keyword>
<evidence type="ECO:0000256" key="1">
    <source>
        <dbReference type="SAM" id="MobiDB-lite"/>
    </source>
</evidence>
<keyword evidence="4" id="KW-1185">Reference proteome</keyword>
<gene>
    <name evidence="3" type="ORF">FH969_04020</name>
</gene>
<dbReference type="EMBL" id="VENP01000009">
    <property type="protein sequence ID" value="TNU76262.1"/>
    <property type="molecule type" value="Genomic_DNA"/>
</dbReference>
<evidence type="ECO:0000313" key="4">
    <source>
        <dbReference type="Proteomes" id="UP000313849"/>
    </source>
</evidence>
<reference evidence="3 4" key="1">
    <citation type="submission" date="2019-06" db="EMBL/GenBank/DDBJ databases">
        <title>Draft genome sequence of Miniimonas arenae KCTC 19750T isolated from sea sand.</title>
        <authorList>
            <person name="Park S.-J."/>
        </authorList>
    </citation>
    <scope>NUCLEOTIDE SEQUENCE [LARGE SCALE GENOMIC DNA]</scope>
    <source>
        <strain evidence="3 4">KCTC 19750</strain>
    </source>
</reference>
<dbReference type="Proteomes" id="UP000313849">
    <property type="component" value="Unassembled WGS sequence"/>
</dbReference>
<accession>A0A5C5BE41</accession>
<dbReference type="RefSeq" id="WP_108718441.1">
    <property type="nucleotide sequence ID" value="NZ_VENP01000009.1"/>
</dbReference>
<feature type="compositionally biased region" description="Polar residues" evidence="1">
    <location>
        <begin position="1"/>
        <end position="13"/>
    </location>
</feature>
<sequence length="212" mass="22612">MTTATQPEAQPESQPGASSRRPAGARVAVVAVLAALVLGLGWFQGNRPDAVGTREVPGVLDEPVDAAGARIVVGAPHQADVVRVTNDFDTTTELTTPGTFLLVRVAYQGVSRPVGMKRVAFQAADGRVFYPDDRQPTPWILDAQVGQWWFTEVVLELPADAVGDGLVVVMPESPTTGLPLEVAVVPVTDADIVREDGPVDVIEPQWVLEEEE</sequence>
<keyword evidence="2" id="KW-0472">Membrane</keyword>
<dbReference type="AlphaFoldDB" id="A0A5C5BE41"/>
<evidence type="ECO:0000256" key="2">
    <source>
        <dbReference type="SAM" id="Phobius"/>
    </source>
</evidence>
<feature type="transmembrane region" description="Helical" evidence="2">
    <location>
        <begin position="23"/>
        <end position="43"/>
    </location>
</feature>
<proteinExistence type="predicted"/>
<comment type="caution">
    <text evidence="3">The sequence shown here is derived from an EMBL/GenBank/DDBJ whole genome shotgun (WGS) entry which is preliminary data.</text>
</comment>
<evidence type="ECO:0008006" key="5">
    <source>
        <dbReference type="Google" id="ProtNLM"/>
    </source>
</evidence>
<name>A0A5C5BE41_9MICO</name>
<protein>
    <recommendedName>
        <fullName evidence="5">DUF4352 domain-containing protein</fullName>
    </recommendedName>
</protein>
<organism evidence="3 4">
    <name type="scientific">Miniimonas arenae</name>
    <dbReference type="NCBI Taxonomy" id="676201"/>
    <lineage>
        <taxon>Bacteria</taxon>
        <taxon>Bacillati</taxon>
        <taxon>Actinomycetota</taxon>
        <taxon>Actinomycetes</taxon>
        <taxon>Micrococcales</taxon>
        <taxon>Beutenbergiaceae</taxon>
        <taxon>Miniimonas</taxon>
    </lineage>
</organism>
<keyword evidence="2" id="KW-0812">Transmembrane</keyword>